<organism evidence="8 9">
    <name type="scientific">Podospora australis</name>
    <dbReference type="NCBI Taxonomy" id="1536484"/>
    <lineage>
        <taxon>Eukaryota</taxon>
        <taxon>Fungi</taxon>
        <taxon>Dikarya</taxon>
        <taxon>Ascomycota</taxon>
        <taxon>Pezizomycotina</taxon>
        <taxon>Sordariomycetes</taxon>
        <taxon>Sordariomycetidae</taxon>
        <taxon>Sordariales</taxon>
        <taxon>Podosporaceae</taxon>
        <taxon>Podospora</taxon>
    </lineage>
</organism>
<evidence type="ECO:0000256" key="6">
    <source>
        <dbReference type="SAM" id="MobiDB-lite"/>
    </source>
</evidence>
<proteinExistence type="inferred from homology"/>
<protein>
    <submittedName>
        <fullName evidence="8">Ubiquitin-like-specific protease 2</fullName>
    </submittedName>
</protein>
<keyword evidence="2" id="KW-0597">Phosphoprotein</keyword>
<evidence type="ECO:0000259" key="7">
    <source>
        <dbReference type="PROSITE" id="PS50600"/>
    </source>
</evidence>
<reference evidence="8" key="2">
    <citation type="submission" date="2023-05" db="EMBL/GenBank/DDBJ databases">
        <authorList>
            <consortium name="Lawrence Berkeley National Laboratory"/>
            <person name="Steindorff A."/>
            <person name="Hensen N."/>
            <person name="Bonometti L."/>
            <person name="Westerberg I."/>
            <person name="Brannstrom I.O."/>
            <person name="Guillou S."/>
            <person name="Cros-Aarteil S."/>
            <person name="Calhoun S."/>
            <person name="Haridas S."/>
            <person name="Kuo A."/>
            <person name="Mondo S."/>
            <person name="Pangilinan J."/>
            <person name="Riley R."/>
            <person name="Labutti K."/>
            <person name="Andreopoulos B."/>
            <person name="Lipzen A."/>
            <person name="Chen C."/>
            <person name="Yanf M."/>
            <person name="Daum C."/>
            <person name="Ng V."/>
            <person name="Clum A."/>
            <person name="Ohm R."/>
            <person name="Martin F."/>
            <person name="Silar P."/>
            <person name="Natvig D."/>
            <person name="Lalanne C."/>
            <person name="Gautier V."/>
            <person name="Ament-Velasquez S.L."/>
            <person name="Kruys A."/>
            <person name="Hutchinson M.I."/>
            <person name="Powell A.J."/>
            <person name="Barry K."/>
            <person name="Miller A.N."/>
            <person name="Grigoriev I.V."/>
            <person name="Debuchy R."/>
            <person name="Gladieux P."/>
            <person name="Thoren M.H."/>
            <person name="Johannesson H."/>
        </authorList>
    </citation>
    <scope>NUCLEOTIDE SEQUENCE</scope>
    <source>
        <strain evidence="8">PSN309</strain>
    </source>
</reference>
<dbReference type="InterPro" id="IPR057501">
    <property type="entry name" value="DeUb_enz_PH"/>
</dbReference>
<dbReference type="GO" id="GO:0005737">
    <property type="term" value="C:cytoplasm"/>
    <property type="evidence" value="ECO:0007669"/>
    <property type="project" value="TreeGrafter"/>
</dbReference>
<feature type="compositionally biased region" description="Polar residues" evidence="6">
    <location>
        <begin position="880"/>
        <end position="911"/>
    </location>
</feature>
<evidence type="ECO:0000313" key="9">
    <source>
        <dbReference type="Proteomes" id="UP001302126"/>
    </source>
</evidence>
<dbReference type="Proteomes" id="UP001302126">
    <property type="component" value="Unassembled WGS sequence"/>
</dbReference>
<feature type="compositionally biased region" description="Low complexity" evidence="6">
    <location>
        <begin position="22"/>
        <end position="33"/>
    </location>
</feature>
<dbReference type="GO" id="GO:0070139">
    <property type="term" value="F:SUMO-specific endopeptidase activity"/>
    <property type="evidence" value="ECO:0007669"/>
    <property type="project" value="TreeGrafter"/>
</dbReference>
<dbReference type="InterPro" id="IPR051947">
    <property type="entry name" value="Sentrin-specific_protease"/>
</dbReference>
<name>A0AAN6WUG8_9PEZI</name>
<feature type="compositionally biased region" description="Basic and acidic residues" evidence="6">
    <location>
        <begin position="127"/>
        <end position="136"/>
    </location>
</feature>
<feature type="region of interest" description="Disordered" evidence="6">
    <location>
        <begin position="932"/>
        <end position="1020"/>
    </location>
</feature>
<dbReference type="AlphaFoldDB" id="A0AAN6WUG8"/>
<evidence type="ECO:0000256" key="1">
    <source>
        <dbReference type="ARBA" id="ARBA00005234"/>
    </source>
</evidence>
<dbReference type="PANTHER" id="PTHR46896">
    <property type="entry name" value="SENTRIN-SPECIFIC PROTEASE"/>
    <property type="match status" value="1"/>
</dbReference>
<dbReference type="GO" id="GO:0016926">
    <property type="term" value="P:protein desumoylation"/>
    <property type="evidence" value="ECO:0007669"/>
    <property type="project" value="TreeGrafter"/>
</dbReference>
<dbReference type="InterPro" id="IPR038765">
    <property type="entry name" value="Papain-like_cys_pep_sf"/>
</dbReference>
<comment type="similarity">
    <text evidence="1">Belongs to the peptidase C48 family.</text>
</comment>
<evidence type="ECO:0000256" key="4">
    <source>
        <dbReference type="ARBA" id="ARBA00022786"/>
    </source>
</evidence>
<dbReference type="EMBL" id="MU864391">
    <property type="protein sequence ID" value="KAK4188216.1"/>
    <property type="molecule type" value="Genomic_DNA"/>
</dbReference>
<feature type="compositionally biased region" description="Polar residues" evidence="6">
    <location>
        <begin position="395"/>
        <end position="404"/>
    </location>
</feature>
<feature type="domain" description="Ubiquitin-like protease family profile" evidence="7">
    <location>
        <begin position="507"/>
        <end position="779"/>
    </location>
</feature>
<dbReference type="GO" id="GO:0006508">
    <property type="term" value="P:proteolysis"/>
    <property type="evidence" value="ECO:0007669"/>
    <property type="project" value="UniProtKB-KW"/>
</dbReference>
<dbReference type="Pfam" id="PF02902">
    <property type="entry name" value="Peptidase_C48"/>
    <property type="match status" value="1"/>
</dbReference>
<keyword evidence="4" id="KW-0833">Ubl conjugation pathway</keyword>
<evidence type="ECO:0000256" key="3">
    <source>
        <dbReference type="ARBA" id="ARBA00022670"/>
    </source>
</evidence>
<gene>
    <name evidence="8" type="ORF">QBC35DRAFT_383088</name>
</gene>
<comment type="caution">
    <text evidence="8">The sequence shown here is derived from an EMBL/GenBank/DDBJ whole genome shotgun (WGS) entry which is preliminary data.</text>
</comment>
<feature type="region of interest" description="Disordered" evidence="6">
    <location>
        <begin position="645"/>
        <end position="665"/>
    </location>
</feature>
<evidence type="ECO:0000256" key="2">
    <source>
        <dbReference type="ARBA" id="ARBA00022553"/>
    </source>
</evidence>
<feature type="region of interest" description="Disordered" evidence="6">
    <location>
        <begin position="880"/>
        <end position="913"/>
    </location>
</feature>
<dbReference type="Pfam" id="PF25424">
    <property type="entry name" value="PH_35"/>
    <property type="match status" value="1"/>
</dbReference>
<dbReference type="Gene3D" id="3.40.395.10">
    <property type="entry name" value="Adenoviral Proteinase, Chain A"/>
    <property type="match status" value="1"/>
</dbReference>
<keyword evidence="3 8" id="KW-0645">Protease</keyword>
<dbReference type="SUPFAM" id="SSF54001">
    <property type="entry name" value="Cysteine proteinases"/>
    <property type="match status" value="1"/>
</dbReference>
<feature type="region of interest" description="Disordered" evidence="6">
    <location>
        <begin position="184"/>
        <end position="232"/>
    </location>
</feature>
<accession>A0AAN6WUG8</accession>
<evidence type="ECO:0000256" key="5">
    <source>
        <dbReference type="ARBA" id="ARBA00022801"/>
    </source>
</evidence>
<keyword evidence="9" id="KW-1185">Reference proteome</keyword>
<evidence type="ECO:0000313" key="8">
    <source>
        <dbReference type="EMBL" id="KAK4188216.1"/>
    </source>
</evidence>
<reference evidence="8" key="1">
    <citation type="journal article" date="2023" name="Mol. Phylogenet. Evol.">
        <title>Genome-scale phylogeny and comparative genomics of the fungal order Sordariales.</title>
        <authorList>
            <person name="Hensen N."/>
            <person name="Bonometti L."/>
            <person name="Westerberg I."/>
            <person name="Brannstrom I.O."/>
            <person name="Guillou S."/>
            <person name="Cros-Aarteil S."/>
            <person name="Calhoun S."/>
            <person name="Haridas S."/>
            <person name="Kuo A."/>
            <person name="Mondo S."/>
            <person name="Pangilinan J."/>
            <person name="Riley R."/>
            <person name="LaButti K."/>
            <person name="Andreopoulos B."/>
            <person name="Lipzen A."/>
            <person name="Chen C."/>
            <person name="Yan M."/>
            <person name="Daum C."/>
            <person name="Ng V."/>
            <person name="Clum A."/>
            <person name="Steindorff A."/>
            <person name="Ohm R.A."/>
            <person name="Martin F."/>
            <person name="Silar P."/>
            <person name="Natvig D.O."/>
            <person name="Lalanne C."/>
            <person name="Gautier V."/>
            <person name="Ament-Velasquez S.L."/>
            <person name="Kruys A."/>
            <person name="Hutchinson M.I."/>
            <person name="Powell A.J."/>
            <person name="Barry K."/>
            <person name="Miller A.N."/>
            <person name="Grigoriev I.V."/>
            <person name="Debuchy R."/>
            <person name="Gladieux P."/>
            <person name="Hiltunen Thoren M."/>
            <person name="Johannesson H."/>
        </authorList>
    </citation>
    <scope>NUCLEOTIDE SEQUENCE</scope>
    <source>
        <strain evidence="8">PSN309</strain>
    </source>
</reference>
<feature type="compositionally biased region" description="Polar residues" evidence="6">
    <location>
        <begin position="975"/>
        <end position="1014"/>
    </location>
</feature>
<dbReference type="GO" id="GO:0005634">
    <property type="term" value="C:nucleus"/>
    <property type="evidence" value="ECO:0007669"/>
    <property type="project" value="TreeGrafter"/>
</dbReference>
<feature type="region of interest" description="Disordered" evidence="6">
    <location>
        <begin position="1"/>
        <end position="154"/>
    </location>
</feature>
<dbReference type="PANTHER" id="PTHR46896:SF3">
    <property type="entry name" value="FI06413P-RELATED"/>
    <property type="match status" value="1"/>
</dbReference>
<keyword evidence="5" id="KW-0378">Hydrolase</keyword>
<dbReference type="InterPro" id="IPR003653">
    <property type="entry name" value="Peptidase_C48_C"/>
</dbReference>
<feature type="compositionally biased region" description="Pro residues" evidence="6">
    <location>
        <begin position="475"/>
        <end position="485"/>
    </location>
</feature>
<feature type="region of interest" description="Disordered" evidence="6">
    <location>
        <begin position="386"/>
        <end position="491"/>
    </location>
</feature>
<sequence length="1056" mass="117389">MHKPLNTLDADVSNPNERPQSRRSNASPNSPSPKRQKIAAYTEARLQPPLEDIEDFDEQSVGRRRSGSHGSLLDIRPSTSPVLPEMSIGGLESGKPVRSNRRRRNPDARHNTQSPHFSHPPKRSRMHQSDSLRDQNEDGIEAISPGPASTVNRLRKVRLTAPNPQGGRYNSAVNDAADLQILQGSGHSQRSADPKRGQKRSSLEINDGDELAGEPTPVVPIHLLPEPAPSVSRRGDLTATKFVHAARSLAATGLPVKSACCLQVHRFLAKESQEEIRLRPVLDGGRPELRAITSDGKVVTELKWLRITCKVQMLRHNSESNLIMIKQSTDSAILAYGQMFIEFENPEDAEMVVAWVKDNLKVTITEESTGRLNSIVERLSRDVVEAIRQDRPRPSVTQTPQRPIQTEIGRPDGNKTTPNTPATLGPRVSLKDRMQVSTTPSIKSRDAEPSSNQPASSSRPRRSRQGNAECRDPRPLQPSPPPPPRWTEQNSGWEKEWKVPHFVFNRTTVDRDDIPRLDDGQFLNDNLIGFGLRYLFDSFRGKDADLGRRVYLLNSFFYEKLKGPRNTINYDSVKNWTAKVDLLSYDYIVVPVNENFHWWVAIICNPGKLDPEAQQNNTAIEEASDQSTSQDAPSADVEMIGVSEAQPKPPMDATGRVSTQHSEGQRRITSDIVDLSVDDKGPDTAKHLDVNAKQRNAVKPPSRKYHCGEPKIITLDSLNGGHNGAIALLKKYLIAEFQDKRKKVITSLPQNLGMKAVNIPLQQTHCDCGVYLLGYIQEFVQGPDKFIQSLLDKERLVWEIDAADLRALWRDTIFIERNMYMQKLGLIPAPLTEKAASESPLSTTKGKATGQPVVCDAAPTKAVEEQPMPDVIEVLDSNIEPSTQADPRNIQKVATPSATRSGSSPRQTSFQQDHDEVVLLPDGSPDIVMQSIESTARDRLPRSPKRRREQHRPSLGSPKKRVEDLDPIEEVNASDFYSRTNTPARSANQMATSSRLSLPKSSPVRTPQPQSASLQLGMPRPTHTQNRFALVSPNVGVVHKAEVVRSVDVDMTNDSD</sequence>
<feature type="compositionally biased region" description="Low complexity" evidence="6">
    <location>
        <begin position="449"/>
        <end position="458"/>
    </location>
</feature>
<dbReference type="PROSITE" id="PS50600">
    <property type="entry name" value="ULP_PROTEASE"/>
    <property type="match status" value="1"/>
</dbReference>